<evidence type="ECO:0000313" key="2">
    <source>
        <dbReference type="Proteomes" id="UP001162060"/>
    </source>
</evidence>
<accession>A0AAV1T8D1</accession>
<sequence length="75" mass="9021">MRILQDRLARSADYFVITNHRKRKNKEVEDKPKKPTKKYSRIYEFNDSEDAIKMITLLEKDSENKIAPLRVKVRI</sequence>
<dbReference type="Proteomes" id="UP001162060">
    <property type="component" value="Unassembled WGS sequence"/>
</dbReference>
<proteinExistence type="predicted"/>
<gene>
    <name evidence="1" type="ORF">PM001_LOCUS3889</name>
</gene>
<dbReference type="EMBL" id="CAKLBY020000035">
    <property type="protein sequence ID" value="CAK7909236.1"/>
    <property type="molecule type" value="Genomic_DNA"/>
</dbReference>
<protein>
    <submittedName>
        <fullName evidence="1">Uncharacterized protein</fullName>
    </submittedName>
</protein>
<evidence type="ECO:0000313" key="1">
    <source>
        <dbReference type="EMBL" id="CAK7909236.1"/>
    </source>
</evidence>
<dbReference type="AlphaFoldDB" id="A0AAV1T8D1"/>
<name>A0AAV1T8D1_9STRA</name>
<organism evidence="1 2">
    <name type="scientific">Peronospora matthiolae</name>
    <dbReference type="NCBI Taxonomy" id="2874970"/>
    <lineage>
        <taxon>Eukaryota</taxon>
        <taxon>Sar</taxon>
        <taxon>Stramenopiles</taxon>
        <taxon>Oomycota</taxon>
        <taxon>Peronosporomycetes</taxon>
        <taxon>Peronosporales</taxon>
        <taxon>Peronosporaceae</taxon>
        <taxon>Peronospora</taxon>
    </lineage>
</organism>
<reference evidence="1" key="1">
    <citation type="submission" date="2024-01" db="EMBL/GenBank/DDBJ databases">
        <authorList>
            <person name="Webb A."/>
        </authorList>
    </citation>
    <scope>NUCLEOTIDE SEQUENCE</scope>
    <source>
        <strain evidence="1">Pm1</strain>
    </source>
</reference>
<comment type="caution">
    <text evidence="1">The sequence shown here is derived from an EMBL/GenBank/DDBJ whole genome shotgun (WGS) entry which is preliminary data.</text>
</comment>